<keyword evidence="3" id="KW-1185">Reference proteome</keyword>
<name>A0AAE3VMS8_9HYPH</name>
<organism evidence="2 3">
    <name type="scientific">Amorphus orientalis</name>
    <dbReference type="NCBI Taxonomy" id="649198"/>
    <lineage>
        <taxon>Bacteria</taxon>
        <taxon>Pseudomonadati</taxon>
        <taxon>Pseudomonadota</taxon>
        <taxon>Alphaproteobacteria</taxon>
        <taxon>Hyphomicrobiales</taxon>
        <taxon>Amorphaceae</taxon>
        <taxon>Amorphus</taxon>
    </lineage>
</organism>
<reference evidence="2" key="1">
    <citation type="submission" date="2023-07" db="EMBL/GenBank/DDBJ databases">
        <title>Genomic Encyclopedia of Type Strains, Phase IV (KMG-IV): sequencing the most valuable type-strain genomes for metagenomic binning, comparative biology and taxonomic classification.</title>
        <authorList>
            <person name="Goeker M."/>
        </authorList>
    </citation>
    <scope>NUCLEOTIDE SEQUENCE</scope>
    <source>
        <strain evidence="2">DSM 21202</strain>
    </source>
</reference>
<dbReference type="Proteomes" id="UP001229244">
    <property type="component" value="Unassembled WGS sequence"/>
</dbReference>
<gene>
    <name evidence="2" type="ORF">J2S73_001057</name>
</gene>
<evidence type="ECO:0000313" key="3">
    <source>
        <dbReference type="Proteomes" id="UP001229244"/>
    </source>
</evidence>
<comment type="caution">
    <text evidence="2">The sequence shown here is derived from an EMBL/GenBank/DDBJ whole genome shotgun (WGS) entry which is preliminary data.</text>
</comment>
<dbReference type="AlphaFoldDB" id="A0AAE3VMS8"/>
<dbReference type="EMBL" id="JAUSUL010000001">
    <property type="protein sequence ID" value="MDQ0314620.1"/>
    <property type="molecule type" value="Genomic_DNA"/>
</dbReference>
<accession>A0AAE3VMS8</accession>
<protein>
    <submittedName>
        <fullName evidence="2">Uncharacterized protein</fullName>
    </submittedName>
</protein>
<evidence type="ECO:0000313" key="2">
    <source>
        <dbReference type="EMBL" id="MDQ0314620.1"/>
    </source>
</evidence>
<feature type="compositionally biased region" description="Basic and acidic residues" evidence="1">
    <location>
        <begin position="104"/>
        <end position="125"/>
    </location>
</feature>
<evidence type="ECO:0000256" key="1">
    <source>
        <dbReference type="SAM" id="MobiDB-lite"/>
    </source>
</evidence>
<sequence>MARQGRRTREVGLFPVRCKAGVRSASPPAANPAVGGGHRRNGPCFLPRYTRSRVDRVPLPAILHALRQRFGLTGREPFIARRSPGPAVIRTPTAPAVGASGIEQRFRRTGRQDDVCSDQDRREAVQGRGRRRDRS</sequence>
<feature type="region of interest" description="Disordered" evidence="1">
    <location>
        <begin position="77"/>
        <end position="135"/>
    </location>
</feature>
<proteinExistence type="predicted"/>